<reference evidence="1" key="2">
    <citation type="journal article" date="2015" name="Data Brief">
        <title>Shoot transcriptome of the giant reed, Arundo donax.</title>
        <authorList>
            <person name="Barrero R.A."/>
            <person name="Guerrero F.D."/>
            <person name="Moolhuijzen P."/>
            <person name="Goolsby J.A."/>
            <person name="Tidwell J."/>
            <person name="Bellgard S.E."/>
            <person name="Bellgard M.I."/>
        </authorList>
    </citation>
    <scope>NUCLEOTIDE SEQUENCE</scope>
    <source>
        <tissue evidence="1">Shoot tissue taken approximately 20 cm above the soil surface</tissue>
    </source>
</reference>
<accession>A0A0A9GTX0</accession>
<organism evidence="1">
    <name type="scientific">Arundo donax</name>
    <name type="common">Giant reed</name>
    <name type="synonym">Donax arundinaceus</name>
    <dbReference type="NCBI Taxonomy" id="35708"/>
    <lineage>
        <taxon>Eukaryota</taxon>
        <taxon>Viridiplantae</taxon>
        <taxon>Streptophyta</taxon>
        <taxon>Embryophyta</taxon>
        <taxon>Tracheophyta</taxon>
        <taxon>Spermatophyta</taxon>
        <taxon>Magnoliopsida</taxon>
        <taxon>Liliopsida</taxon>
        <taxon>Poales</taxon>
        <taxon>Poaceae</taxon>
        <taxon>PACMAD clade</taxon>
        <taxon>Arundinoideae</taxon>
        <taxon>Arundineae</taxon>
        <taxon>Arundo</taxon>
    </lineage>
</organism>
<reference evidence="1" key="1">
    <citation type="submission" date="2014-09" db="EMBL/GenBank/DDBJ databases">
        <authorList>
            <person name="Magalhaes I.L.F."/>
            <person name="Oliveira U."/>
            <person name="Santos F.R."/>
            <person name="Vidigal T.H.D.A."/>
            <person name="Brescovit A.D."/>
            <person name="Santos A.J."/>
        </authorList>
    </citation>
    <scope>NUCLEOTIDE SEQUENCE</scope>
    <source>
        <tissue evidence="1">Shoot tissue taken approximately 20 cm above the soil surface</tissue>
    </source>
</reference>
<protein>
    <submittedName>
        <fullName evidence="1">Uncharacterized protein</fullName>
    </submittedName>
</protein>
<evidence type="ECO:0000313" key="1">
    <source>
        <dbReference type="EMBL" id="JAE28475.1"/>
    </source>
</evidence>
<dbReference type="AlphaFoldDB" id="A0A0A9GTX0"/>
<name>A0A0A9GTX0_ARUDO</name>
<sequence length="67" mass="8159">MRMHRRIYIKKHKLQTAHQLCSSVCCYRNGSSKTKSTITYSHWEPHRTRIHCNYQPQVSKHRVDSYR</sequence>
<dbReference type="EMBL" id="GBRH01169421">
    <property type="protein sequence ID" value="JAE28475.1"/>
    <property type="molecule type" value="Transcribed_RNA"/>
</dbReference>
<proteinExistence type="predicted"/>